<organism evidence="1 2">
    <name type="scientific">Leptidea sinapis</name>
    <dbReference type="NCBI Taxonomy" id="189913"/>
    <lineage>
        <taxon>Eukaryota</taxon>
        <taxon>Metazoa</taxon>
        <taxon>Ecdysozoa</taxon>
        <taxon>Arthropoda</taxon>
        <taxon>Hexapoda</taxon>
        <taxon>Insecta</taxon>
        <taxon>Pterygota</taxon>
        <taxon>Neoptera</taxon>
        <taxon>Endopterygota</taxon>
        <taxon>Lepidoptera</taxon>
        <taxon>Glossata</taxon>
        <taxon>Ditrysia</taxon>
        <taxon>Papilionoidea</taxon>
        <taxon>Pieridae</taxon>
        <taxon>Dismorphiinae</taxon>
        <taxon>Leptidea</taxon>
    </lineage>
</organism>
<evidence type="ECO:0000313" key="2">
    <source>
        <dbReference type="Proteomes" id="UP000324832"/>
    </source>
</evidence>
<name>A0A5E4QZH6_9NEOP</name>
<dbReference type="Proteomes" id="UP000324832">
    <property type="component" value="Unassembled WGS sequence"/>
</dbReference>
<reference evidence="1 2" key="1">
    <citation type="submission" date="2017-07" db="EMBL/GenBank/DDBJ databases">
        <authorList>
            <person name="Talla V."/>
            <person name="Backstrom N."/>
        </authorList>
    </citation>
    <scope>NUCLEOTIDE SEQUENCE [LARGE SCALE GENOMIC DNA]</scope>
</reference>
<evidence type="ECO:0008006" key="3">
    <source>
        <dbReference type="Google" id="ProtNLM"/>
    </source>
</evidence>
<dbReference type="SUPFAM" id="SSF57903">
    <property type="entry name" value="FYVE/PHD zinc finger"/>
    <property type="match status" value="1"/>
</dbReference>
<dbReference type="EMBL" id="FZQP02006599">
    <property type="protein sequence ID" value="VVD03097.1"/>
    <property type="molecule type" value="Genomic_DNA"/>
</dbReference>
<gene>
    <name evidence="1" type="ORF">LSINAPIS_LOCUS13157</name>
</gene>
<dbReference type="AlphaFoldDB" id="A0A5E4QZH6"/>
<protein>
    <recommendedName>
        <fullName evidence="3">Phorbol-ester/DAG-type domain-containing protein</fullName>
    </recommendedName>
</protein>
<proteinExistence type="predicted"/>
<accession>A0A5E4QZH6</accession>
<dbReference type="InterPro" id="IPR011011">
    <property type="entry name" value="Znf_FYVE_PHD"/>
</dbReference>
<evidence type="ECO:0000313" key="1">
    <source>
        <dbReference type="EMBL" id="VVD03097.1"/>
    </source>
</evidence>
<keyword evidence="2" id="KW-1185">Reference proteome</keyword>
<sequence length="268" mass="30423">MDGIKCNKCNVILHKLCSSPDARNNPKWMCKACKVKHAKASPAKENPPAQRKDDNKIYQDVEQQPELSLVHEIKMLRSELSSFRSEMSRLSALVSTLSTRLDSVEERVSQLEDASCSLEAANEQVLQNRKCIEVLQQQIDVCDQHNLLNDVEITGVNENSAENLLHVTITLAQKVGITIDERDIVNVYRRGARRMTESNTGEHARARPIVMRLTRRHLRDELLHAARVRRVADTSGTGVGEQSRRFYINEVAHESKSFLFRAGKARKK</sequence>